<keyword evidence="1" id="KW-0732">Signal</keyword>
<dbReference type="Proteomes" id="UP000255165">
    <property type="component" value="Unassembled WGS sequence"/>
</dbReference>
<evidence type="ECO:0000256" key="1">
    <source>
        <dbReference type="SAM" id="SignalP"/>
    </source>
</evidence>
<comment type="caution">
    <text evidence="2">The sequence shown here is derived from an EMBL/GenBank/DDBJ whole genome shotgun (WGS) entry which is preliminary data.</text>
</comment>
<proteinExistence type="predicted"/>
<organism evidence="2 3">
    <name type="scientific">Cupriavidus lacunae</name>
    <dbReference type="NCBI Taxonomy" id="2666307"/>
    <lineage>
        <taxon>Bacteria</taxon>
        <taxon>Pseudomonadati</taxon>
        <taxon>Pseudomonadota</taxon>
        <taxon>Betaproteobacteria</taxon>
        <taxon>Burkholderiales</taxon>
        <taxon>Burkholderiaceae</taxon>
        <taxon>Cupriavidus</taxon>
    </lineage>
</organism>
<dbReference type="SUPFAM" id="SSF143744">
    <property type="entry name" value="GlcG-like"/>
    <property type="match status" value="1"/>
</dbReference>
<dbReference type="InterPro" id="IPR038084">
    <property type="entry name" value="PduO/GlcC-like_sf"/>
</dbReference>
<keyword evidence="3" id="KW-1185">Reference proteome</keyword>
<feature type="signal peptide" evidence="1">
    <location>
        <begin position="1"/>
        <end position="21"/>
    </location>
</feature>
<dbReference type="InterPro" id="IPR052517">
    <property type="entry name" value="GlcG_carb_metab_protein"/>
</dbReference>
<reference evidence="3" key="1">
    <citation type="submission" date="2018-06" db="EMBL/GenBank/DDBJ databases">
        <authorList>
            <person name="Feng T."/>
            <person name="Jeon C.O."/>
        </authorList>
    </citation>
    <scope>NUCLEOTIDE SEQUENCE [LARGE SCALE GENOMIC DNA]</scope>
    <source>
        <strain evidence="3">S23</strain>
    </source>
</reference>
<dbReference type="EMBL" id="QKWJ01000029">
    <property type="protein sequence ID" value="RDK08179.1"/>
    <property type="molecule type" value="Genomic_DNA"/>
</dbReference>
<dbReference type="Pfam" id="PF03928">
    <property type="entry name" value="HbpS-like"/>
    <property type="match status" value="1"/>
</dbReference>
<dbReference type="InterPro" id="IPR005624">
    <property type="entry name" value="PduO/GlcC-like"/>
</dbReference>
<name>A0A370NRD8_9BURK</name>
<evidence type="ECO:0000313" key="3">
    <source>
        <dbReference type="Proteomes" id="UP000255165"/>
    </source>
</evidence>
<gene>
    <name evidence="2" type="ORF">DN412_21935</name>
</gene>
<dbReference type="RefSeq" id="WP_115213507.1">
    <property type="nucleotide sequence ID" value="NZ_QKWJ01000029.1"/>
</dbReference>
<sequence>MRYLVLAAAALQLCCSLPASAQQAVQGRGLGLETASQLVSAAAQFAEQKKTPVSIVVVDAAGHFVTGARMDGAPFATFDVARGKALATAATGGASGAELAQRYRANPIVFGQMSSLVYGGPLFPSQGSLGIYIGGKLAGAVGVSGGPSEMDEEAGRRGIAAIGATETP</sequence>
<protein>
    <submittedName>
        <fullName evidence="2">Heme-binding protein</fullName>
    </submittedName>
</protein>
<accession>A0A370NRD8</accession>
<dbReference type="Gene3D" id="3.30.450.150">
    <property type="entry name" value="Haem-degrading domain"/>
    <property type="match status" value="1"/>
</dbReference>
<evidence type="ECO:0000313" key="2">
    <source>
        <dbReference type="EMBL" id="RDK08179.1"/>
    </source>
</evidence>
<dbReference type="PANTHER" id="PTHR34309">
    <property type="entry name" value="SLR1406 PROTEIN"/>
    <property type="match status" value="1"/>
</dbReference>
<feature type="chain" id="PRO_5016713668" evidence="1">
    <location>
        <begin position="22"/>
        <end position="168"/>
    </location>
</feature>
<dbReference type="AlphaFoldDB" id="A0A370NRD8"/>
<dbReference type="PANTHER" id="PTHR34309:SF10">
    <property type="entry name" value="SLR1406 PROTEIN"/>
    <property type="match status" value="1"/>
</dbReference>